<dbReference type="InterPro" id="IPR004193">
    <property type="entry name" value="Glyco_hydro_13_N"/>
</dbReference>
<evidence type="ECO:0000259" key="2">
    <source>
        <dbReference type="SMART" id="SM00642"/>
    </source>
</evidence>
<dbReference type="InterPro" id="IPR044901">
    <property type="entry name" value="Trehalose_TreZ_E-set_sf"/>
</dbReference>
<evidence type="ECO:0000256" key="1">
    <source>
        <dbReference type="SAM" id="MobiDB-lite"/>
    </source>
</evidence>
<dbReference type="CDD" id="cd11325">
    <property type="entry name" value="AmyAc_GTHase"/>
    <property type="match status" value="1"/>
</dbReference>
<keyword evidence="3" id="KW-0378">Hydrolase</keyword>
<dbReference type="PANTHER" id="PTHR43651">
    <property type="entry name" value="1,4-ALPHA-GLUCAN-BRANCHING ENZYME"/>
    <property type="match status" value="1"/>
</dbReference>
<feature type="compositionally biased region" description="Basic and acidic residues" evidence="1">
    <location>
        <begin position="337"/>
        <end position="350"/>
    </location>
</feature>
<dbReference type="Gene3D" id="3.20.20.80">
    <property type="entry name" value="Glycosidases"/>
    <property type="match status" value="1"/>
</dbReference>
<sequence length="916" mass="102251">MTDHDGCHLDLPCAPFVSSGTFCTPPSKLLTFDQLLHPLRARGPFRIDQSRDLHPFDNTSDLYISGEERFHAFVAHNHNRSFQRSMSHTTSFGAFPSEKGAHFSVWAPSSPSLHVVLYDKDNKETSRHALEKDADGIWQGDVKEASAGTLYKYLIGENGPFPDPASRFQPQGVHGPSEVIDSGAFKWTDDAWKGIDSLDKLTIYELHVGTFTPEGTYKALEAKLPYLKELGVNTIEILPLADFPGRWNWGYDGVALYAPTRAYGRPDDLRSLINAAHNHGLSVLIDLVYNHMGPDGNYLSCYNPRYFTKKYDTPWGAALNYDPTVKVHKQEGEEETKDVSKEESAKDAHDAPQVRKFVIENGLYYIRDFHFDGARLDATHAIIDYSTPHVLQDLVRTAKSSVKRPVYFFAEDDRNEAELISRENGLDALWADDFHHQVRVHTNGDNESYFANFTGSTEDLATTIRKGWFFTGQIAPASGEKRGTDPSGLDRHSHSCYCIQNHDQIGNRALGERLHHQIKSDSYKAASALLLLCPAVPMLFQGQEWATSSPFQFFTDHNEDLGKLVTEGRRKEFGKFKAFSDPEVREKIPDPQAEKTFQNSKVNWEETKEGDHKAVLQLYKDVLQLRTSEPALHSAKRSDLEVVAVSDKVLAFTRKSQGTSFLSVFQFKEGESKVDLSQFGSGWSVVLNSQDAAYATTDSKVQPATLSGNTLNFNGPNAVVLRGQTSNVYLCVLWWRQHPCECAAIIAISSAMARALLTYSGKEMMKSTHPPHPACDDIPLESAHFAEQGGLSFGSTYAKKIAYIGTYHIIGRVPGVESPGLHGGIFHFFVRTFITEISVNVRYFFSVHDSNLHFAHLGQRFCDLCDIPLESAHFAEQGGLSFGSTYAKKIAYIGTYHIIGRVPGHDILADPSLHSL</sequence>
<dbReference type="CDD" id="cd02853">
    <property type="entry name" value="E_set_MTHase_like_N"/>
    <property type="match status" value="1"/>
</dbReference>
<dbReference type="SMART" id="SM00642">
    <property type="entry name" value="Aamy"/>
    <property type="match status" value="1"/>
</dbReference>
<dbReference type="STRING" id="1890364.A0A2P6NQZ1"/>
<dbReference type="InParanoid" id="A0A2P6NQZ1"/>
<dbReference type="Gene3D" id="2.60.40.10">
    <property type="entry name" value="Immunoglobulins"/>
    <property type="match status" value="1"/>
</dbReference>
<dbReference type="InterPro" id="IPR014756">
    <property type="entry name" value="Ig_E-set"/>
</dbReference>
<dbReference type="Proteomes" id="UP000241769">
    <property type="component" value="Unassembled WGS sequence"/>
</dbReference>
<keyword evidence="4" id="KW-1185">Reference proteome</keyword>
<protein>
    <submittedName>
        <fullName evidence="3">Malto-oligosyltrehalose trehalohydrolase</fullName>
    </submittedName>
</protein>
<evidence type="ECO:0000313" key="4">
    <source>
        <dbReference type="Proteomes" id="UP000241769"/>
    </source>
</evidence>
<organism evidence="3 4">
    <name type="scientific">Planoprotostelium fungivorum</name>
    <dbReference type="NCBI Taxonomy" id="1890364"/>
    <lineage>
        <taxon>Eukaryota</taxon>
        <taxon>Amoebozoa</taxon>
        <taxon>Evosea</taxon>
        <taxon>Variosea</taxon>
        <taxon>Cavosteliida</taxon>
        <taxon>Cavosteliaceae</taxon>
        <taxon>Planoprotostelium</taxon>
    </lineage>
</organism>
<dbReference type="AlphaFoldDB" id="A0A2P6NQZ1"/>
<dbReference type="EMBL" id="MDYQ01000032">
    <property type="protein sequence ID" value="PRP86350.1"/>
    <property type="molecule type" value="Genomic_DNA"/>
</dbReference>
<comment type="caution">
    <text evidence="3">The sequence shown here is derived from an EMBL/GenBank/DDBJ whole genome shotgun (WGS) entry which is preliminary data.</text>
</comment>
<reference evidence="3 4" key="1">
    <citation type="journal article" date="2018" name="Genome Biol. Evol.">
        <title>Multiple Roots of Fruiting Body Formation in Amoebozoa.</title>
        <authorList>
            <person name="Hillmann F."/>
            <person name="Forbes G."/>
            <person name="Novohradska S."/>
            <person name="Ferling I."/>
            <person name="Riege K."/>
            <person name="Groth M."/>
            <person name="Westermann M."/>
            <person name="Marz M."/>
            <person name="Spaller T."/>
            <person name="Winckler T."/>
            <person name="Schaap P."/>
            <person name="Glockner G."/>
        </authorList>
    </citation>
    <scope>NUCLEOTIDE SEQUENCE [LARGE SCALE GENOMIC DNA]</scope>
    <source>
        <strain evidence="3 4">Jena</strain>
    </source>
</reference>
<dbReference type="InterPro" id="IPR006047">
    <property type="entry name" value="GH13_cat_dom"/>
</dbReference>
<proteinExistence type="predicted"/>
<dbReference type="InterPro" id="IPR017853">
    <property type="entry name" value="GH"/>
</dbReference>
<dbReference type="PANTHER" id="PTHR43651:SF11">
    <property type="entry name" value="MALTO-OLIGOSYLTREHALOSE TREHALOHYDROLASE"/>
    <property type="match status" value="1"/>
</dbReference>
<gene>
    <name evidence="3" type="ORF">PROFUN_05491</name>
</gene>
<accession>A0A2P6NQZ1</accession>
<dbReference type="GO" id="GO:0005975">
    <property type="term" value="P:carbohydrate metabolic process"/>
    <property type="evidence" value="ECO:0007669"/>
    <property type="project" value="InterPro"/>
</dbReference>
<evidence type="ECO:0000313" key="3">
    <source>
        <dbReference type="EMBL" id="PRP86350.1"/>
    </source>
</evidence>
<dbReference type="OrthoDB" id="1740265at2759"/>
<dbReference type="InterPro" id="IPR013783">
    <property type="entry name" value="Ig-like_fold"/>
</dbReference>
<dbReference type="Gene3D" id="1.10.10.760">
    <property type="entry name" value="E-set domains of sugar-utilizing enzymes"/>
    <property type="match status" value="1"/>
</dbReference>
<dbReference type="GO" id="GO:0004553">
    <property type="term" value="F:hydrolase activity, hydrolyzing O-glycosyl compounds"/>
    <property type="evidence" value="ECO:0007669"/>
    <property type="project" value="InterPro"/>
</dbReference>
<name>A0A2P6NQZ1_9EUKA</name>
<feature type="region of interest" description="Disordered" evidence="1">
    <location>
        <begin position="328"/>
        <end position="350"/>
    </location>
</feature>
<dbReference type="Pfam" id="PF00128">
    <property type="entry name" value="Alpha-amylase"/>
    <property type="match status" value="1"/>
</dbReference>
<dbReference type="SUPFAM" id="SSF51445">
    <property type="entry name" value="(Trans)glycosidases"/>
    <property type="match status" value="1"/>
</dbReference>
<feature type="domain" description="Glycosyl hydrolase family 13 catalytic" evidence="2">
    <location>
        <begin position="205"/>
        <end position="569"/>
    </location>
</feature>
<dbReference type="SUPFAM" id="SSF81296">
    <property type="entry name" value="E set domains"/>
    <property type="match status" value="1"/>
</dbReference>
<dbReference type="Pfam" id="PF02922">
    <property type="entry name" value="CBM_48"/>
    <property type="match status" value="1"/>
</dbReference>